<comment type="caution">
    <text evidence="2">The sequence shown here is derived from an EMBL/GenBank/DDBJ whole genome shotgun (WGS) entry which is preliminary data.</text>
</comment>
<gene>
    <name evidence="2" type="ORF">M2650_15580</name>
</gene>
<proteinExistence type="predicted"/>
<protein>
    <submittedName>
        <fullName evidence="2">DUF2239 family protein</fullName>
    </submittedName>
</protein>
<name>A0ABT0MMD5_9GAMM</name>
<dbReference type="Pfam" id="PF09998">
    <property type="entry name" value="DUF2239"/>
    <property type="match status" value="1"/>
</dbReference>
<keyword evidence="3" id="KW-1185">Reference proteome</keyword>
<dbReference type="Proteomes" id="UP001431217">
    <property type="component" value="Unassembled WGS sequence"/>
</dbReference>
<accession>A0ABT0MMD5</accession>
<dbReference type="EMBL" id="JAMBEP010000005">
    <property type="protein sequence ID" value="MCL1636045.1"/>
    <property type="molecule type" value="Genomic_DNA"/>
</dbReference>
<evidence type="ECO:0000256" key="1">
    <source>
        <dbReference type="SAM" id="MobiDB-lite"/>
    </source>
</evidence>
<dbReference type="RefSeq" id="WP_249476075.1">
    <property type="nucleotide sequence ID" value="NZ_JAMBEP010000005.1"/>
</dbReference>
<organism evidence="2 3">
    <name type="scientific">Luteimonas galliterrae</name>
    <dbReference type="NCBI Taxonomy" id="2940486"/>
    <lineage>
        <taxon>Bacteria</taxon>
        <taxon>Pseudomonadati</taxon>
        <taxon>Pseudomonadota</taxon>
        <taxon>Gammaproteobacteria</taxon>
        <taxon>Lysobacterales</taxon>
        <taxon>Lysobacteraceae</taxon>
        <taxon>Luteimonas</taxon>
    </lineage>
</organism>
<evidence type="ECO:0000313" key="3">
    <source>
        <dbReference type="Proteomes" id="UP001431217"/>
    </source>
</evidence>
<evidence type="ECO:0000313" key="2">
    <source>
        <dbReference type="EMBL" id="MCL1636045.1"/>
    </source>
</evidence>
<sequence length="202" mass="21666">MQAAPDTRCTAFAGQHRIASGELRHVALVAQRASAVANAPPVLIFDDRSSQPIDIDLRGTPADLLKRLAEASETGARAPDPAVAEATPRKGPGRPRLGVIAREVTLLPRHWQWLATQPGGASVALRKLVEEARRVHAGSDRKREAQESAYRFMSALAGNEPGFEEAARALFAGDAAAFEERIAAWPEDVREHLAMLAADALA</sequence>
<reference evidence="2 3" key="1">
    <citation type="submission" date="2022-05" db="EMBL/GenBank/DDBJ databases">
        <title>Luteimonas sp. SX5, whole genome shotgun sequencing project.</title>
        <authorList>
            <person name="Zhao G."/>
            <person name="Shen L."/>
        </authorList>
    </citation>
    <scope>NUCLEOTIDE SEQUENCE [LARGE SCALE GENOMIC DNA]</scope>
    <source>
        <strain evidence="2 3">SX5</strain>
    </source>
</reference>
<feature type="region of interest" description="Disordered" evidence="1">
    <location>
        <begin position="72"/>
        <end position="96"/>
    </location>
</feature>
<dbReference type="InterPro" id="IPR018715">
    <property type="entry name" value="DUF2239"/>
</dbReference>